<evidence type="ECO:0000313" key="2">
    <source>
        <dbReference type="Proteomes" id="UP000887564"/>
    </source>
</evidence>
<accession>A0A914S3E8</accession>
<protein>
    <submittedName>
        <fullName evidence="3">Uncharacterized protein</fullName>
    </submittedName>
</protein>
<evidence type="ECO:0000256" key="1">
    <source>
        <dbReference type="SAM" id="MobiDB-lite"/>
    </source>
</evidence>
<proteinExistence type="predicted"/>
<name>A0A914S3E8_PAREQ</name>
<organism evidence="2 3">
    <name type="scientific">Parascaris equorum</name>
    <name type="common">Equine roundworm</name>
    <dbReference type="NCBI Taxonomy" id="6256"/>
    <lineage>
        <taxon>Eukaryota</taxon>
        <taxon>Metazoa</taxon>
        <taxon>Ecdysozoa</taxon>
        <taxon>Nematoda</taxon>
        <taxon>Chromadorea</taxon>
        <taxon>Rhabditida</taxon>
        <taxon>Spirurina</taxon>
        <taxon>Ascaridomorpha</taxon>
        <taxon>Ascaridoidea</taxon>
        <taxon>Ascarididae</taxon>
        <taxon>Parascaris</taxon>
    </lineage>
</organism>
<dbReference type="WBParaSite" id="PEQ_0001331501-mRNA-1">
    <property type="protein sequence ID" value="PEQ_0001331501-mRNA-1"/>
    <property type="gene ID" value="PEQ_0001331501"/>
</dbReference>
<dbReference type="Proteomes" id="UP000887564">
    <property type="component" value="Unplaced"/>
</dbReference>
<feature type="region of interest" description="Disordered" evidence="1">
    <location>
        <begin position="1"/>
        <end position="20"/>
    </location>
</feature>
<feature type="compositionally biased region" description="Polar residues" evidence="1">
    <location>
        <begin position="8"/>
        <end position="19"/>
    </location>
</feature>
<reference evidence="3" key="1">
    <citation type="submission" date="2022-11" db="UniProtKB">
        <authorList>
            <consortium name="WormBaseParasite"/>
        </authorList>
    </citation>
    <scope>IDENTIFICATION</scope>
</reference>
<keyword evidence="2" id="KW-1185">Reference proteome</keyword>
<evidence type="ECO:0000313" key="3">
    <source>
        <dbReference type="WBParaSite" id="PEQ_0001331501-mRNA-1"/>
    </source>
</evidence>
<dbReference type="AlphaFoldDB" id="A0A914S3E8"/>
<sequence>MNKVVTKGSLSPSFSNASECSKEDEFSQVSEYFHDALIYAQSKRHG</sequence>